<reference evidence="1" key="1">
    <citation type="submission" date="2022-10" db="EMBL/GenBank/DDBJ databases">
        <title>Culturing micro-colonial fungi from biological soil crusts in the Mojave desert and describing Neophaeococcomyces mojavensis, and introducing the new genera and species Taxawa tesnikishii.</title>
        <authorList>
            <person name="Kurbessoian T."/>
            <person name="Stajich J.E."/>
        </authorList>
    </citation>
    <scope>NUCLEOTIDE SEQUENCE</scope>
    <source>
        <strain evidence="1">JES_115</strain>
    </source>
</reference>
<accession>A0ACC2YYL5</accession>
<gene>
    <name evidence="1" type="ORF">H2199_005884</name>
</gene>
<sequence length="239" mass="25859">MAPHKDLDAHERPPQDIRNIYKKYQKMKKEHLALDQDIIDIPSGAQSDTLREVWRFNFGQLRPTFDAFNGSSNFPNSLDAGNLPDTIPVYEHPHIPDIAALLSALFPATTPEAAILNFYAPGDTLSMHRDVAESCGKGLVSISLGCDGIFVIGIEEEGKCRTVVVRLRSGDAVYMTGESRFAWHGVPLIVGGTCPAFLGEWPATPKGEGKMRGQAQGKMGVGAVRIRLSGGGVDGGEED</sequence>
<organism evidence="1 2">
    <name type="scientific">Coniosporium tulheliwenetii</name>
    <dbReference type="NCBI Taxonomy" id="3383036"/>
    <lineage>
        <taxon>Eukaryota</taxon>
        <taxon>Fungi</taxon>
        <taxon>Dikarya</taxon>
        <taxon>Ascomycota</taxon>
        <taxon>Pezizomycotina</taxon>
        <taxon>Dothideomycetes</taxon>
        <taxon>Dothideomycetes incertae sedis</taxon>
        <taxon>Coniosporium</taxon>
    </lineage>
</organism>
<keyword evidence="2" id="KW-1185">Reference proteome</keyword>
<proteinExistence type="predicted"/>
<name>A0ACC2YYL5_9PEZI</name>
<dbReference type="Proteomes" id="UP001172680">
    <property type="component" value="Unassembled WGS sequence"/>
</dbReference>
<protein>
    <submittedName>
        <fullName evidence="1">Uncharacterized protein</fullName>
    </submittedName>
</protein>
<evidence type="ECO:0000313" key="1">
    <source>
        <dbReference type="EMBL" id="KAJ9640345.1"/>
    </source>
</evidence>
<dbReference type="EMBL" id="JAPDRP010000017">
    <property type="protein sequence ID" value="KAJ9640345.1"/>
    <property type="molecule type" value="Genomic_DNA"/>
</dbReference>
<evidence type="ECO:0000313" key="2">
    <source>
        <dbReference type="Proteomes" id="UP001172680"/>
    </source>
</evidence>
<comment type="caution">
    <text evidence="1">The sequence shown here is derived from an EMBL/GenBank/DDBJ whole genome shotgun (WGS) entry which is preliminary data.</text>
</comment>